<evidence type="ECO:0000256" key="1">
    <source>
        <dbReference type="SAM" id="Coils"/>
    </source>
</evidence>
<feature type="region of interest" description="Disordered" evidence="2">
    <location>
        <begin position="594"/>
        <end position="637"/>
    </location>
</feature>
<organism evidence="3 4">
    <name type="scientific">Cytospora paraplurivora</name>
    <dbReference type="NCBI Taxonomy" id="2898453"/>
    <lineage>
        <taxon>Eukaryota</taxon>
        <taxon>Fungi</taxon>
        <taxon>Dikarya</taxon>
        <taxon>Ascomycota</taxon>
        <taxon>Pezizomycotina</taxon>
        <taxon>Sordariomycetes</taxon>
        <taxon>Sordariomycetidae</taxon>
        <taxon>Diaporthales</taxon>
        <taxon>Cytosporaceae</taxon>
        <taxon>Cytospora</taxon>
    </lineage>
</organism>
<feature type="region of interest" description="Disordered" evidence="2">
    <location>
        <begin position="1"/>
        <end position="58"/>
    </location>
</feature>
<feature type="compositionally biased region" description="Basic and acidic residues" evidence="2">
    <location>
        <begin position="71"/>
        <end position="97"/>
    </location>
</feature>
<dbReference type="AlphaFoldDB" id="A0AAN9U0Y5"/>
<keyword evidence="1" id="KW-0175">Coiled coil</keyword>
<feature type="compositionally biased region" description="Basic residues" evidence="2">
    <location>
        <begin position="37"/>
        <end position="50"/>
    </location>
</feature>
<feature type="region of interest" description="Disordered" evidence="2">
    <location>
        <begin position="71"/>
        <end position="197"/>
    </location>
</feature>
<evidence type="ECO:0000313" key="3">
    <source>
        <dbReference type="EMBL" id="KAK7733019.1"/>
    </source>
</evidence>
<name>A0AAN9U0Y5_9PEZI</name>
<feature type="compositionally biased region" description="Low complexity" evidence="2">
    <location>
        <begin position="138"/>
        <end position="149"/>
    </location>
</feature>
<sequence length="660" mass="72750">MAPKQKTFELIPDPIGFPGPGQQAAAVANKPPMTTKQAKRLYRQKNKGPKISKAEQRRIELMEQDRIRKEFEKEKAQARARTARERKKEKEEKEKEARRRKGLPLIDVHPSQDTLSKFINRLGGARKSGSSEGKPNLETVQETETETVTGAESDTDTDGGDVHRLADEEAASEKENLEPNDELGDRPAKRRRLTQPNLKLLDRMIHIPSQRLVIGAVARVAQEVGVESRSRASSVDTDDPATETMLEDQIIADVELASSKSMTNSSPIRERHAKDAASMTVPAQEPICTAPITSHQIRSSPPKPPSGQQEPQPSIPAFQNKPQEPKSAVPGHVRGHHGGGIFKKPGSPFAPHHPQERLGLKFSTTGVPSAPPNFRVPAAPQSSTFVRPKFLPRRVQATNPLPVQASPTYAGSRRLDVEAANAFPTSTQLLVLNHADELFPSASQEAEELFEYQHPVPKAGAKASSNVPIAPAVGVSLPNQHCKQQSLHKKAMAKLTPTKTMSDTKIAKDRAQDRIVTPQKSPPKKRMFGSSGPGAEVLIAMERSYKQSLQEQRRREEELRALERDRRREAEQLARELADMIDHDELSDGLLGEVTQTRQPTHTGVAAAEGLDRISSERPPETTEVTASQETDYGDFDFSAEDELGVLADMAWMDDDLDGF</sequence>
<keyword evidence="4" id="KW-1185">Reference proteome</keyword>
<protein>
    <submittedName>
        <fullName evidence="3">Uncharacterized protein</fullName>
    </submittedName>
</protein>
<accession>A0AAN9U0Y5</accession>
<reference evidence="3 4" key="1">
    <citation type="journal article" date="2023" name="PLoS ONE">
        <title>Cytospora paraplurivora sp. nov. isolated from orchards with fruit tree decline syndrome in Ontario, Canada.</title>
        <authorList>
            <person name="Ilyukhin E."/>
            <person name="Nguyen H.D.T."/>
            <person name="Castle A.J."/>
            <person name="Ellouze W."/>
        </authorList>
    </citation>
    <scope>NUCLEOTIDE SEQUENCE [LARGE SCALE GENOMIC DNA]</scope>
    <source>
        <strain evidence="3 4">FDS-564</strain>
    </source>
</reference>
<dbReference type="Proteomes" id="UP001320245">
    <property type="component" value="Unassembled WGS sequence"/>
</dbReference>
<dbReference type="EMBL" id="JAJSPL020000049">
    <property type="protein sequence ID" value="KAK7733019.1"/>
    <property type="molecule type" value="Genomic_DNA"/>
</dbReference>
<evidence type="ECO:0000256" key="2">
    <source>
        <dbReference type="SAM" id="MobiDB-lite"/>
    </source>
</evidence>
<feature type="coiled-coil region" evidence="1">
    <location>
        <begin position="545"/>
        <end position="579"/>
    </location>
</feature>
<feature type="region of interest" description="Disordered" evidence="2">
    <location>
        <begin position="294"/>
        <end position="356"/>
    </location>
</feature>
<feature type="compositionally biased region" description="Basic and acidic residues" evidence="2">
    <location>
        <begin position="160"/>
        <end position="187"/>
    </location>
</feature>
<proteinExistence type="predicted"/>
<gene>
    <name evidence="3" type="ORF">SLS53_008348</name>
</gene>
<feature type="compositionally biased region" description="Polar residues" evidence="2">
    <location>
        <begin position="258"/>
        <end position="267"/>
    </location>
</feature>
<evidence type="ECO:0000313" key="4">
    <source>
        <dbReference type="Proteomes" id="UP001320245"/>
    </source>
</evidence>
<comment type="caution">
    <text evidence="3">The sequence shown here is derived from an EMBL/GenBank/DDBJ whole genome shotgun (WGS) entry which is preliminary data.</text>
</comment>
<feature type="region of interest" description="Disordered" evidence="2">
    <location>
        <begin position="257"/>
        <end position="281"/>
    </location>
</feature>
<feature type="region of interest" description="Disordered" evidence="2">
    <location>
        <begin position="510"/>
        <end position="532"/>
    </location>
</feature>
<feature type="compositionally biased region" description="Basic and acidic residues" evidence="2">
    <location>
        <begin position="610"/>
        <end position="621"/>
    </location>
</feature>